<evidence type="ECO:0000259" key="27">
    <source>
        <dbReference type="Pfam" id="PF17900"/>
    </source>
</evidence>
<dbReference type="Pfam" id="PF11838">
    <property type="entry name" value="ERAP1_C"/>
    <property type="match status" value="1"/>
</dbReference>
<dbReference type="FunFam" id="2.60.40.1730:FF:000012">
    <property type="entry name" value="Aminopeptidase N"/>
    <property type="match status" value="1"/>
</dbReference>
<evidence type="ECO:0000313" key="28">
    <source>
        <dbReference type="EMBL" id="KAK6644239.1"/>
    </source>
</evidence>
<protein>
    <recommendedName>
        <fullName evidence="23">Aminopeptidase</fullName>
        <ecNumber evidence="23">3.4.11.-</ecNumber>
    </recommendedName>
</protein>
<dbReference type="FunFam" id="2.60.40.1910:FF:000008">
    <property type="entry name" value="Aminopeptidase"/>
    <property type="match status" value="1"/>
</dbReference>
<evidence type="ECO:0000256" key="21">
    <source>
        <dbReference type="PIRSR" id="PIRSR634016-3"/>
    </source>
</evidence>
<name>A0AAN8SE24_POLSC</name>
<keyword evidence="23" id="KW-0031">Aminopeptidase</keyword>
<comment type="catalytic activity">
    <reaction evidence="1">
        <text>Release of an N-terminal amino acid, Xaa-|-Yaa- from a peptide, amide or arylamide. Xaa is preferably Ala, but may be most amino acids including Pro (slow action). When a terminal hydrophobic residue is followed by a prolyl residue, the two may be released as an intact Xaa-Pro dipeptide.</text>
        <dbReference type="EC" id="3.4.11.2"/>
    </reaction>
</comment>
<evidence type="ECO:0000256" key="10">
    <source>
        <dbReference type="ARBA" id="ARBA00022729"/>
    </source>
</evidence>
<feature type="chain" id="PRO_5042932051" description="Aminopeptidase" evidence="24">
    <location>
        <begin position="25"/>
        <end position="982"/>
    </location>
</feature>
<dbReference type="Gene3D" id="2.60.40.1910">
    <property type="match status" value="1"/>
</dbReference>
<dbReference type="InterPro" id="IPR014782">
    <property type="entry name" value="Peptidase_M1_dom"/>
</dbReference>
<feature type="domain" description="Aminopeptidase N-like N-terminal" evidence="27">
    <location>
        <begin position="44"/>
        <end position="258"/>
    </location>
</feature>
<dbReference type="InterPro" id="IPR045357">
    <property type="entry name" value="Aminopeptidase_N-like_N"/>
</dbReference>
<feature type="active site" description="Proton acceptor" evidence="20">
    <location>
        <position position="368"/>
    </location>
</feature>
<keyword evidence="11 23" id="KW-0378">Hydrolase</keyword>
<evidence type="ECO:0000256" key="17">
    <source>
        <dbReference type="ARBA" id="ARBA00023157"/>
    </source>
</evidence>
<evidence type="ECO:0000313" key="29">
    <source>
        <dbReference type="Proteomes" id="UP001372834"/>
    </source>
</evidence>
<evidence type="ECO:0000256" key="12">
    <source>
        <dbReference type="ARBA" id="ARBA00022833"/>
    </source>
</evidence>
<evidence type="ECO:0000256" key="8">
    <source>
        <dbReference type="ARBA" id="ARBA00022692"/>
    </source>
</evidence>
<feature type="signal peptide" evidence="24">
    <location>
        <begin position="1"/>
        <end position="24"/>
    </location>
</feature>
<evidence type="ECO:0000256" key="15">
    <source>
        <dbReference type="ARBA" id="ARBA00023049"/>
    </source>
</evidence>
<feature type="domain" description="Peptidase M1 membrane alanine aminopeptidase" evidence="25">
    <location>
        <begin position="300"/>
        <end position="520"/>
    </location>
</feature>
<keyword evidence="14" id="KW-1133">Transmembrane helix</keyword>
<accession>A0AAN8SE24</accession>
<dbReference type="SUPFAM" id="SSF63737">
    <property type="entry name" value="Leukotriene A4 hydrolase N-terminal domain"/>
    <property type="match status" value="1"/>
</dbReference>
<keyword evidence="9 21" id="KW-0479">Metal-binding</keyword>
<dbReference type="InterPro" id="IPR001930">
    <property type="entry name" value="Peptidase_M1"/>
</dbReference>
<evidence type="ECO:0000256" key="1">
    <source>
        <dbReference type="ARBA" id="ARBA00000098"/>
    </source>
</evidence>
<keyword evidence="19" id="KW-0449">Lipoprotein</keyword>
<evidence type="ECO:0000256" key="18">
    <source>
        <dbReference type="ARBA" id="ARBA00023180"/>
    </source>
</evidence>
<dbReference type="AlphaFoldDB" id="A0AAN8SE24"/>
<dbReference type="Pfam" id="PF17900">
    <property type="entry name" value="Peptidase_M1_N"/>
    <property type="match status" value="1"/>
</dbReference>
<dbReference type="GO" id="GO:0016285">
    <property type="term" value="F:alanyl aminopeptidase activity"/>
    <property type="evidence" value="ECO:0007669"/>
    <property type="project" value="UniProtKB-EC"/>
</dbReference>
<evidence type="ECO:0000256" key="2">
    <source>
        <dbReference type="ARBA" id="ARBA00004606"/>
    </source>
</evidence>
<comment type="caution">
    <text evidence="28">The sequence shown here is derived from an EMBL/GenBank/DDBJ whole genome shotgun (WGS) entry which is preliminary data.</text>
</comment>
<dbReference type="GO" id="GO:0070006">
    <property type="term" value="F:metalloaminopeptidase activity"/>
    <property type="evidence" value="ECO:0007669"/>
    <property type="project" value="TreeGrafter"/>
</dbReference>
<dbReference type="GO" id="GO:0006508">
    <property type="term" value="P:proteolysis"/>
    <property type="evidence" value="ECO:0007669"/>
    <property type="project" value="UniProtKB-KW"/>
</dbReference>
<dbReference type="Proteomes" id="UP001372834">
    <property type="component" value="Unassembled WGS sequence"/>
</dbReference>
<dbReference type="SUPFAM" id="SSF55486">
    <property type="entry name" value="Metalloproteases ('zincins'), catalytic domain"/>
    <property type="match status" value="1"/>
</dbReference>
<dbReference type="EMBL" id="JAWJWE010000001">
    <property type="protein sequence ID" value="KAK6644239.1"/>
    <property type="molecule type" value="Genomic_DNA"/>
</dbReference>
<evidence type="ECO:0000256" key="19">
    <source>
        <dbReference type="ARBA" id="ARBA00023288"/>
    </source>
</evidence>
<evidence type="ECO:0000256" key="16">
    <source>
        <dbReference type="ARBA" id="ARBA00023136"/>
    </source>
</evidence>
<evidence type="ECO:0000256" key="4">
    <source>
        <dbReference type="ARBA" id="ARBA00010136"/>
    </source>
</evidence>
<dbReference type="PANTHER" id="PTHR11533">
    <property type="entry name" value="PROTEASE M1 ZINC METALLOPROTEASE"/>
    <property type="match status" value="1"/>
</dbReference>
<keyword evidence="16" id="KW-0472">Membrane</keyword>
<dbReference type="PANTHER" id="PTHR11533:SF253">
    <property type="entry name" value="AMINOPEPTIDASE-RELATED"/>
    <property type="match status" value="1"/>
</dbReference>
<evidence type="ECO:0000256" key="5">
    <source>
        <dbReference type="ARBA" id="ARBA00022475"/>
    </source>
</evidence>
<sequence length="982" mass="113947">MKDIHRFLSTCFTLIILAFHSVTSLNVIEEQNNEMSYRLPDNLVPEYYTVEILANLADLNKNFTFDGRVWIQMNCVKPTNKIVLHSKNLVIDEANVLVTLHDGLKSDKKAKFERQCISNCKDGFNLKILNHWYHDDYEFYVITLAEELQPGLIYSVTIPYHGEITQGLVGFYRSSYKDLETGETRWMGVTQFESTDARRALPCFDEPAFKARFQVNLGHINTRTSISNMRIVSTIPVNNLQNWVWDQYEVTVPMSTYLLAFVVSDFSHKVSPKLSGNDVLFRVWARKDAINQVDYASIVGPRVLSYFEMYFDVKYPLPKMDMIAIPDFSSGAMENWGLITYREVALLYDSKISTASSQVYVASVVAHELAHQWFGNLVTMKWWTDLWLNEGFATYVAALGVNFLHPEWNSLDEEVVDNMMNVFSLDSLKSSHPISVPIGHPREIAQIFDTISYKKGSFVLRMMNLFLGEETFRTGVSNYLKKHAYGNAEQDDLWESLTEVAHKNQVLPQYMSVKQIMDSWTVQTGYPLITVIRNYEACTAVVFQERFLGDRGTSEPDESALKNKWWVPLSYTWQSYGNFNETRPKEWLAPEQENVVIRNLPCNDWVIFNLQISGLYKVKYDVENWNRLTNTLLTNHNAISKLNRVQLIEDSMDLAKTGDIVYTIPFNILKYLENENDYLPWKTALRNLGFVDKMLRFYPTYGYFRSFMKNLLANIYYKTSNEKYANIPENLSKIKLQSLIAAWACKFEVGDCREKAILSFKEWMTSNDPDTQNDIPKDYRSHVYCTAVRYGGEKEWNFLWNRYLKSNVGNERSLILSALSCSREIWLLNRYLEWSLNESSGIRKQDSTAVFAGIAKGDIGYYLAKIFFKDRLADIYKFFGPKATRLGSYFGVLANQATTIAEYTDVSKSIEYHPFRVTAILSNRFCFFQLATISQQNEEYLRHSQQAVKQGIENAKINIQWQQKFYYGLSEYLKSQAMHRQN</sequence>
<dbReference type="Gene3D" id="1.25.50.20">
    <property type="match status" value="1"/>
</dbReference>
<evidence type="ECO:0000259" key="25">
    <source>
        <dbReference type="Pfam" id="PF01433"/>
    </source>
</evidence>
<keyword evidence="5" id="KW-1003">Cell membrane</keyword>
<evidence type="ECO:0000256" key="13">
    <source>
        <dbReference type="ARBA" id="ARBA00022968"/>
    </source>
</evidence>
<dbReference type="Gene3D" id="1.10.390.10">
    <property type="entry name" value="Neutral Protease Domain 2"/>
    <property type="match status" value="1"/>
</dbReference>
<dbReference type="GO" id="GO:0042277">
    <property type="term" value="F:peptide binding"/>
    <property type="evidence" value="ECO:0007669"/>
    <property type="project" value="TreeGrafter"/>
</dbReference>
<dbReference type="Gene3D" id="2.60.40.1730">
    <property type="entry name" value="tricorn interacting facor f3 domain"/>
    <property type="match status" value="1"/>
</dbReference>
<dbReference type="CDD" id="cd09601">
    <property type="entry name" value="M1_APN-Q_like"/>
    <property type="match status" value="1"/>
</dbReference>
<dbReference type="InterPro" id="IPR027268">
    <property type="entry name" value="Peptidase_M4/M1_CTD_sf"/>
</dbReference>
<gene>
    <name evidence="28" type="ORF">RUM43_000506</name>
</gene>
<keyword evidence="10 24" id="KW-0732">Signal</keyword>
<dbReference type="InterPro" id="IPR024571">
    <property type="entry name" value="ERAP1-like_C_dom"/>
</dbReference>
<organism evidence="28 29">
    <name type="scientific">Polyplax serrata</name>
    <name type="common">Common mouse louse</name>
    <dbReference type="NCBI Taxonomy" id="468196"/>
    <lineage>
        <taxon>Eukaryota</taxon>
        <taxon>Metazoa</taxon>
        <taxon>Ecdysozoa</taxon>
        <taxon>Arthropoda</taxon>
        <taxon>Hexapoda</taxon>
        <taxon>Insecta</taxon>
        <taxon>Pterygota</taxon>
        <taxon>Neoptera</taxon>
        <taxon>Paraneoptera</taxon>
        <taxon>Psocodea</taxon>
        <taxon>Troctomorpha</taxon>
        <taxon>Phthiraptera</taxon>
        <taxon>Anoplura</taxon>
        <taxon>Polyplacidae</taxon>
        <taxon>Polyplax</taxon>
    </lineage>
</organism>
<evidence type="ECO:0000256" key="24">
    <source>
        <dbReference type="SAM" id="SignalP"/>
    </source>
</evidence>
<dbReference type="GO" id="GO:0008270">
    <property type="term" value="F:zinc ion binding"/>
    <property type="evidence" value="ECO:0007669"/>
    <property type="project" value="UniProtKB-UniRule"/>
</dbReference>
<keyword evidence="8" id="KW-0812">Transmembrane</keyword>
<dbReference type="InterPro" id="IPR050344">
    <property type="entry name" value="Peptidase_M1_aminopeptidases"/>
</dbReference>
<evidence type="ECO:0000256" key="23">
    <source>
        <dbReference type="RuleBase" id="RU364040"/>
    </source>
</evidence>
<keyword evidence="7 23" id="KW-0645">Protease</keyword>
<dbReference type="EC" id="3.4.11.-" evidence="23"/>
<dbReference type="InterPro" id="IPR042097">
    <property type="entry name" value="Aminopeptidase_N-like_N_sf"/>
</dbReference>
<comment type="cofactor">
    <cofactor evidence="21 23">
        <name>Zn(2+)</name>
        <dbReference type="ChEBI" id="CHEBI:29105"/>
    </cofactor>
    <text evidence="21 23">Binds 1 zinc ion per subunit.</text>
</comment>
<proteinExistence type="inferred from homology"/>
<feature type="domain" description="ERAP1-like C-terminal" evidence="26">
    <location>
        <begin position="605"/>
        <end position="911"/>
    </location>
</feature>
<evidence type="ECO:0000256" key="11">
    <source>
        <dbReference type="ARBA" id="ARBA00022801"/>
    </source>
</evidence>
<feature type="binding site" evidence="21">
    <location>
        <position position="371"/>
    </location>
    <ligand>
        <name>Zn(2+)</name>
        <dbReference type="ChEBI" id="CHEBI:29105"/>
        <note>catalytic</note>
    </ligand>
</feature>
<dbReference type="GO" id="GO:0005615">
    <property type="term" value="C:extracellular space"/>
    <property type="evidence" value="ECO:0007669"/>
    <property type="project" value="TreeGrafter"/>
</dbReference>
<dbReference type="GO" id="GO:0005886">
    <property type="term" value="C:plasma membrane"/>
    <property type="evidence" value="ECO:0007669"/>
    <property type="project" value="UniProtKB-SubCell"/>
</dbReference>
<evidence type="ECO:0000256" key="20">
    <source>
        <dbReference type="PIRSR" id="PIRSR634016-1"/>
    </source>
</evidence>
<dbReference type="PRINTS" id="PR00756">
    <property type="entry name" value="ALADIPTASE"/>
</dbReference>
<dbReference type="FunFam" id="1.10.390.10:FF:000016">
    <property type="entry name" value="Glutamyl aminopeptidase"/>
    <property type="match status" value="1"/>
</dbReference>
<keyword evidence="13" id="KW-0735">Signal-anchor</keyword>
<feature type="site" description="Transition state stabilizer" evidence="22">
    <location>
        <position position="453"/>
    </location>
</feature>
<keyword evidence="12 21" id="KW-0862">Zinc</keyword>
<evidence type="ECO:0000256" key="6">
    <source>
        <dbReference type="ARBA" id="ARBA00022622"/>
    </source>
</evidence>
<dbReference type="FunFam" id="1.25.50.20:FF:000001">
    <property type="entry name" value="Aminopeptidase"/>
    <property type="match status" value="1"/>
</dbReference>
<keyword evidence="17" id="KW-1015">Disulfide bond</keyword>
<comment type="similarity">
    <text evidence="4 23">Belongs to the peptidase M1 family.</text>
</comment>
<dbReference type="Pfam" id="PF01433">
    <property type="entry name" value="Peptidase_M1"/>
    <property type="match status" value="1"/>
</dbReference>
<evidence type="ECO:0000256" key="9">
    <source>
        <dbReference type="ARBA" id="ARBA00022723"/>
    </source>
</evidence>
<evidence type="ECO:0000256" key="3">
    <source>
        <dbReference type="ARBA" id="ARBA00004609"/>
    </source>
</evidence>
<feature type="binding site" evidence="21">
    <location>
        <position position="390"/>
    </location>
    <ligand>
        <name>Zn(2+)</name>
        <dbReference type="ChEBI" id="CHEBI:29105"/>
        <note>catalytic</note>
    </ligand>
</feature>
<feature type="binding site" evidence="21">
    <location>
        <position position="367"/>
    </location>
    <ligand>
        <name>Zn(2+)</name>
        <dbReference type="ChEBI" id="CHEBI:29105"/>
        <note>catalytic</note>
    </ligand>
</feature>
<reference evidence="28 29" key="1">
    <citation type="submission" date="2023-10" db="EMBL/GenBank/DDBJ databases">
        <title>Genomes of two closely related lineages of the louse Polyplax serrata with different host specificities.</title>
        <authorList>
            <person name="Martinu J."/>
            <person name="Tarabai H."/>
            <person name="Stefka J."/>
            <person name="Hypsa V."/>
        </authorList>
    </citation>
    <scope>NUCLEOTIDE SEQUENCE [LARGE SCALE GENOMIC DNA]</scope>
    <source>
        <strain evidence="28">HR10_N</strain>
    </source>
</reference>
<evidence type="ECO:0000256" key="22">
    <source>
        <dbReference type="PIRSR" id="PIRSR634016-4"/>
    </source>
</evidence>
<evidence type="ECO:0000259" key="26">
    <source>
        <dbReference type="Pfam" id="PF11838"/>
    </source>
</evidence>
<comment type="subcellular location">
    <subcellularLocation>
        <location evidence="3">Cell membrane</location>
        <topology evidence="3">Lipid-anchor</topology>
        <topology evidence="3">GPI-anchor</topology>
    </subcellularLocation>
    <subcellularLocation>
        <location evidence="2">Membrane</location>
        <topology evidence="2">Single-pass type II membrane protein</topology>
    </subcellularLocation>
</comment>
<evidence type="ECO:0000256" key="14">
    <source>
        <dbReference type="ARBA" id="ARBA00022989"/>
    </source>
</evidence>
<evidence type="ECO:0000256" key="7">
    <source>
        <dbReference type="ARBA" id="ARBA00022670"/>
    </source>
</evidence>
<dbReference type="GO" id="GO:0098552">
    <property type="term" value="C:side of membrane"/>
    <property type="evidence" value="ECO:0007669"/>
    <property type="project" value="UniProtKB-KW"/>
</dbReference>
<keyword evidence="15 23" id="KW-0482">Metalloprotease</keyword>
<dbReference type="InterPro" id="IPR034016">
    <property type="entry name" value="M1_APN-typ"/>
</dbReference>
<dbReference type="GO" id="GO:0005737">
    <property type="term" value="C:cytoplasm"/>
    <property type="evidence" value="ECO:0007669"/>
    <property type="project" value="TreeGrafter"/>
</dbReference>
<keyword evidence="18" id="KW-0325">Glycoprotein</keyword>
<keyword evidence="6" id="KW-0336">GPI-anchor</keyword>
<dbReference type="GO" id="GO:0043171">
    <property type="term" value="P:peptide catabolic process"/>
    <property type="evidence" value="ECO:0007669"/>
    <property type="project" value="TreeGrafter"/>
</dbReference>